<dbReference type="InterPro" id="IPR002528">
    <property type="entry name" value="MATE_fam"/>
</dbReference>
<dbReference type="KEGG" id="bmur:ABE28_018025"/>
<dbReference type="InterPro" id="IPR044644">
    <property type="entry name" value="DinF-like"/>
</dbReference>
<dbReference type="GO" id="GO:0042910">
    <property type="term" value="F:xenobiotic transmembrane transporter activity"/>
    <property type="evidence" value="ECO:0007669"/>
    <property type="project" value="InterPro"/>
</dbReference>
<evidence type="ECO:0000256" key="3">
    <source>
        <dbReference type="ARBA" id="ARBA00022692"/>
    </source>
</evidence>
<accession>A0A1B3XSS6</accession>
<reference evidence="7 8" key="1">
    <citation type="submission" date="2016-08" db="EMBL/GenBank/DDBJ databases">
        <title>Complete genome sequence of Bacillus muralis G25-68, a strain with toxicity to nematodes.</title>
        <authorList>
            <person name="Zheng Z."/>
        </authorList>
    </citation>
    <scope>NUCLEOTIDE SEQUENCE [LARGE SCALE GENOMIC DNA]</scope>
    <source>
        <strain evidence="7 8">G25-68</strain>
    </source>
</reference>
<evidence type="ECO:0000256" key="5">
    <source>
        <dbReference type="ARBA" id="ARBA00023136"/>
    </source>
</evidence>
<evidence type="ECO:0000313" key="7">
    <source>
        <dbReference type="EMBL" id="AOH56266.1"/>
    </source>
</evidence>
<feature type="transmembrane region" description="Helical" evidence="6">
    <location>
        <begin position="347"/>
        <end position="369"/>
    </location>
</feature>
<proteinExistence type="inferred from homology"/>
<dbReference type="Pfam" id="PF01554">
    <property type="entry name" value="MatE"/>
    <property type="match status" value="2"/>
</dbReference>
<dbReference type="PANTHER" id="PTHR42893">
    <property type="entry name" value="PROTEIN DETOXIFICATION 44, CHLOROPLASTIC-RELATED"/>
    <property type="match status" value="1"/>
</dbReference>
<dbReference type="GO" id="GO:0015297">
    <property type="term" value="F:antiporter activity"/>
    <property type="evidence" value="ECO:0007669"/>
    <property type="project" value="InterPro"/>
</dbReference>
<dbReference type="OrthoDB" id="9776324at2"/>
<keyword evidence="8" id="KW-1185">Reference proteome</keyword>
<keyword evidence="5 6" id="KW-0472">Membrane</keyword>
<dbReference type="AlphaFoldDB" id="A0A1B3XSS6"/>
<feature type="transmembrane region" description="Helical" evidence="6">
    <location>
        <begin position="381"/>
        <end position="400"/>
    </location>
</feature>
<protein>
    <submittedName>
        <fullName evidence="7">MATE family efflux transporter</fullName>
    </submittedName>
</protein>
<feature type="transmembrane region" description="Helical" evidence="6">
    <location>
        <begin position="306"/>
        <end position="327"/>
    </location>
</feature>
<evidence type="ECO:0000256" key="4">
    <source>
        <dbReference type="ARBA" id="ARBA00022989"/>
    </source>
</evidence>
<organism evidence="7 8">
    <name type="scientific">Peribacillus muralis</name>
    <dbReference type="NCBI Taxonomy" id="264697"/>
    <lineage>
        <taxon>Bacteria</taxon>
        <taxon>Bacillati</taxon>
        <taxon>Bacillota</taxon>
        <taxon>Bacilli</taxon>
        <taxon>Bacillales</taxon>
        <taxon>Bacillaceae</taxon>
        <taxon>Peribacillus</taxon>
    </lineage>
</organism>
<feature type="transmembrane region" description="Helical" evidence="6">
    <location>
        <begin position="7"/>
        <end position="26"/>
    </location>
</feature>
<dbReference type="RefSeq" id="WP_064465723.1">
    <property type="nucleotide sequence ID" value="NZ_CP017080.1"/>
</dbReference>
<feature type="transmembrane region" description="Helical" evidence="6">
    <location>
        <begin position="275"/>
        <end position="294"/>
    </location>
</feature>
<gene>
    <name evidence="7" type="ORF">ABE28_018025</name>
</gene>
<evidence type="ECO:0000256" key="1">
    <source>
        <dbReference type="ARBA" id="ARBA00004141"/>
    </source>
</evidence>
<dbReference type="CDD" id="cd13136">
    <property type="entry name" value="MATE_DinF_like"/>
    <property type="match status" value="1"/>
</dbReference>
<dbReference type="GO" id="GO:0005886">
    <property type="term" value="C:plasma membrane"/>
    <property type="evidence" value="ECO:0007669"/>
    <property type="project" value="TreeGrafter"/>
</dbReference>
<evidence type="ECO:0000256" key="6">
    <source>
        <dbReference type="SAM" id="Phobius"/>
    </source>
</evidence>
<dbReference type="STRING" id="264697.ABE28_018025"/>
<dbReference type="NCBIfam" id="TIGR00797">
    <property type="entry name" value="matE"/>
    <property type="match status" value="1"/>
</dbReference>
<feature type="transmembrane region" description="Helical" evidence="6">
    <location>
        <begin position="406"/>
        <end position="425"/>
    </location>
</feature>
<feature type="transmembrane region" description="Helical" evidence="6">
    <location>
        <begin position="236"/>
        <end position="255"/>
    </location>
</feature>
<keyword evidence="3 6" id="KW-0812">Transmembrane</keyword>
<feature type="transmembrane region" description="Helical" evidence="6">
    <location>
        <begin position="38"/>
        <end position="62"/>
    </location>
</feature>
<feature type="transmembrane region" description="Helical" evidence="6">
    <location>
        <begin position="121"/>
        <end position="143"/>
    </location>
</feature>
<evidence type="ECO:0000256" key="2">
    <source>
        <dbReference type="ARBA" id="ARBA00010199"/>
    </source>
</evidence>
<comment type="similarity">
    <text evidence="2">Belongs to the multi antimicrobial extrusion (MATE) (TC 2.A.66.1) family.</text>
</comment>
<feature type="transmembrane region" description="Helical" evidence="6">
    <location>
        <begin position="184"/>
        <end position="208"/>
    </location>
</feature>
<keyword evidence="4 6" id="KW-1133">Transmembrane helix</keyword>
<feature type="transmembrane region" description="Helical" evidence="6">
    <location>
        <begin position="155"/>
        <end position="178"/>
    </location>
</feature>
<sequence length="445" mass="49375">MNHRSYLALAIPLIISTITTPLLGAVDTAVVGQLPDPAYLGGVAIGTVVFNTLYWLFGFLRVSTSGFAAQALGANDDREGKLAFIRPFLLALAVGIVFILLQGPIERISLNLMDPDAAVRLYAAEYLGIRIWGIPFTLMNYVILGWLMGMAKIKVSLLLQVFMNVMNIILALVFVHVFEWGVSGVAIATLLSEMTAFFIGLFIIWNAFLHRLEMPPLKEMIDASSIKKMMSVNRDLFIRTLCLLTVFNIFTAKGASYGTEVLAANAVLIQIHYMMAYFFDGLANASSILVGKAVGSRNQLLYKKTLLLSLQWGVLTSLLMAACYHLFRDSIFTFFTRIPSVMEGAHVYGSWLVLFPIAASVGIVFYGVFTGATEAAPIRNSMIYSLIAFLLTLHFFVPVYQNHGLWLAFTIFSLGRSIFLSLYIPQLNKKLFPKRSVHLESNEMV</sequence>
<feature type="transmembrane region" description="Helical" evidence="6">
    <location>
        <begin position="83"/>
        <end position="101"/>
    </location>
</feature>
<name>A0A1B3XSS6_9BACI</name>
<comment type="subcellular location">
    <subcellularLocation>
        <location evidence="1">Membrane</location>
        <topology evidence="1">Multi-pass membrane protein</topology>
    </subcellularLocation>
</comment>
<dbReference type="PANTHER" id="PTHR42893:SF46">
    <property type="entry name" value="PROTEIN DETOXIFICATION 44, CHLOROPLASTIC"/>
    <property type="match status" value="1"/>
</dbReference>
<dbReference type="Proteomes" id="UP000077926">
    <property type="component" value="Chromosome"/>
</dbReference>
<dbReference type="EMBL" id="CP017080">
    <property type="protein sequence ID" value="AOH56266.1"/>
    <property type="molecule type" value="Genomic_DNA"/>
</dbReference>
<evidence type="ECO:0000313" key="8">
    <source>
        <dbReference type="Proteomes" id="UP000077926"/>
    </source>
</evidence>